<reference evidence="13 15" key="2">
    <citation type="submission" date="2016-10" db="EMBL/GenBank/DDBJ databases">
        <authorList>
            <person name="Varghese N."/>
            <person name="Submissions S."/>
        </authorList>
    </citation>
    <scope>NUCLEOTIDE SEQUENCE [LARGE SCALE GENOMIC DNA]</scope>
    <source>
        <strain evidence="13 15">DSM 22150</strain>
    </source>
</reference>
<evidence type="ECO:0000256" key="2">
    <source>
        <dbReference type="ARBA" id="ARBA00022448"/>
    </source>
</evidence>
<feature type="transmembrane region" description="Helical" evidence="9">
    <location>
        <begin position="80"/>
        <end position="99"/>
    </location>
</feature>
<keyword evidence="11" id="KW-0808">Transferase</keyword>
<feature type="transmembrane region" description="Helical" evidence="9">
    <location>
        <begin position="358"/>
        <end position="378"/>
    </location>
</feature>
<keyword evidence="3 8" id="KW-1003">Cell membrane</keyword>
<evidence type="ECO:0000256" key="5">
    <source>
        <dbReference type="ARBA" id="ARBA00022692"/>
    </source>
</evidence>
<dbReference type="InterPro" id="IPR004501">
    <property type="entry name" value="PTS_EIIC_3"/>
</dbReference>
<dbReference type="InterPro" id="IPR004796">
    <property type="entry name" value="PTS_IIC_cello"/>
</dbReference>
<feature type="transmembrane region" description="Helical" evidence="9">
    <location>
        <begin position="37"/>
        <end position="60"/>
    </location>
</feature>
<feature type="transmembrane region" description="Helical" evidence="9">
    <location>
        <begin position="398"/>
        <end position="416"/>
    </location>
</feature>
<dbReference type="PROSITE" id="PS51105">
    <property type="entry name" value="PTS_EIIC_TYPE_3"/>
    <property type="match status" value="1"/>
</dbReference>
<dbReference type="Proteomes" id="UP000199280">
    <property type="component" value="Unassembled WGS sequence"/>
</dbReference>
<keyword evidence="15" id="KW-1185">Reference proteome</keyword>
<name>A0A143YWP6_9LACT</name>
<evidence type="ECO:0000256" key="3">
    <source>
        <dbReference type="ARBA" id="ARBA00022475"/>
    </source>
</evidence>
<evidence type="ECO:0000256" key="7">
    <source>
        <dbReference type="ARBA" id="ARBA00023136"/>
    </source>
</evidence>
<feature type="transmembrane region" description="Helical" evidence="9">
    <location>
        <begin position="142"/>
        <end position="161"/>
    </location>
</feature>
<dbReference type="InterPro" id="IPR051088">
    <property type="entry name" value="PTS_Sugar-EIIC/EIIB"/>
</dbReference>
<dbReference type="RefSeq" id="WP_068623102.1">
    <property type="nucleotide sequence ID" value="NZ_FJNB01000012.1"/>
</dbReference>
<feature type="transmembrane region" description="Helical" evidence="9">
    <location>
        <begin position="181"/>
        <end position="205"/>
    </location>
</feature>
<dbReference type="EMBL" id="FJNB01000020">
    <property type="protein sequence ID" value="CZR06821.1"/>
    <property type="molecule type" value="Genomic_DNA"/>
</dbReference>
<dbReference type="PANTHER" id="PTHR33989:SF4">
    <property type="entry name" value="PTS SYSTEM N,N'-DIACETYLCHITOBIOSE-SPECIFIC EIIC COMPONENT"/>
    <property type="match status" value="1"/>
</dbReference>
<keyword evidence="2 8" id="KW-0813">Transport</keyword>
<evidence type="ECO:0000259" key="10">
    <source>
        <dbReference type="PROSITE" id="PS51105"/>
    </source>
</evidence>
<feature type="transmembrane region" description="Helical" evidence="9">
    <location>
        <begin position="111"/>
        <end position="130"/>
    </location>
</feature>
<keyword evidence="7 8" id="KW-0472">Membrane</keyword>
<gene>
    <name evidence="13" type="ORF">SAMN05216375_1506</name>
    <name evidence="11" type="ORF">TR210_1713</name>
    <name evidence="12" type="ORF">TR210_2361</name>
</gene>
<dbReference type="PANTHER" id="PTHR33989">
    <property type="match status" value="1"/>
</dbReference>
<dbReference type="PIRSF" id="PIRSF006351">
    <property type="entry name" value="PTS_EIIC-Cellobiose"/>
    <property type="match status" value="1"/>
</dbReference>
<feature type="transmembrane region" description="Helical" evidence="9">
    <location>
        <begin position="225"/>
        <end position="248"/>
    </location>
</feature>
<evidence type="ECO:0000313" key="14">
    <source>
        <dbReference type="Proteomes" id="UP000076878"/>
    </source>
</evidence>
<feature type="domain" description="PTS EIIC type-3" evidence="10">
    <location>
        <begin position="12"/>
        <end position="415"/>
    </location>
</feature>
<dbReference type="Pfam" id="PF02378">
    <property type="entry name" value="PTS_EIIC"/>
    <property type="match status" value="1"/>
</dbReference>
<comment type="function">
    <text evidence="8">The phosphoenolpyruvate-dependent sugar phosphotransferase system (PTS), a major carbohydrate active -transport system, catalyzes the phosphorylation of incoming sugar substrates concomitant with their translocation across the cell membrane.</text>
</comment>
<sequence>MNTEKMSLSDKIQNTVGPFATKVNNNIYLTSVRDAMLAYMPFTFIASIFLIIAFFPITQVTDFITMVLGTEDAFVWQSKLLYVNSATLAVGGLIVVISMAKSLADKLETNVLQCIITAVVSFLLLTPLDNIEGVDFLNITKISAQSMFLSILVGMFSTIIYKKIEEKGIKIKLPESVPPAVAGPFESVIPSVIVVTTFFIIRLIIELLLKSDALTLINGTLGKPLTYLGGSIFGLVVVKIFEQFLWFFGLHGGSIIQAVMDPIHQVLEDQNKVASLAGEIPPNIISMSFRNHFASIGVVGAVIAILIVAKSRQYKEVGKISGVPYMFNIGEPALFGIPLMLNFLYFIPFIFSNAISTIVAYVVFALGLVPLPTGLAQIPWTTPPIISGYFVTGSIRGSLLQIALIAITTVVWIPFVRMADKQLYKEEKEMDSTGSDATVQEAEGIR</sequence>
<reference evidence="11 14" key="1">
    <citation type="submission" date="2016-02" db="EMBL/GenBank/DDBJ databases">
        <authorList>
            <person name="Wen L."/>
            <person name="He K."/>
            <person name="Yang H."/>
        </authorList>
    </citation>
    <scope>NUCLEOTIDE SEQUENCE [LARGE SCALE GENOMIC DNA]</scope>
    <source>
        <strain evidence="11">Trichococcus_R210</strain>
    </source>
</reference>
<evidence type="ECO:0000256" key="4">
    <source>
        <dbReference type="ARBA" id="ARBA00022597"/>
    </source>
</evidence>
<keyword evidence="6 9" id="KW-1133">Transmembrane helix</keyword>
<evidence type="ECO:0000313" key="12">
    <source>
        <dbReference type="EMBL" id="CZR06821.1"/>
    </source>
</evidence>
<dbReference type="OrthoDB" id="1641940at2"/>
<keyword evidence="4 8" id="KW-0762">Sugar transport</keyword>
<evidence type="ECO:0000256" key="8">
    <source>
        <dbReference type="PIRNR" id="PIRNR006351"/>
    </source>
</evidence>
<dbReference type="GO" id="GO:0009401">
    <property type="term" value="P:phosphoenolpyruvate-dependent sugar phosphotransferase system"/>
    <property type="evidence" value="ECO:0007669"/>
    <property type="project" value="InterPro"/>
</dbReference>
<evidence type="ECO:0000313" key="15">
    <source>
        <dbReference type="Proteomes" id="UP000199280"/>
    </source>
</evidence>
<keyword evidence="5 9" id="KW-0812">Transmembrane</keyword>
<organism evidence="11 14">
    <name type="scientific">Trichococcus ilyis</name>
    <dbReference type="NCBI Taxonomy" id="640938"/>
    <lineage>
        <taxon>Bacteria</taxon>
        <taxon>Bacillati</taxon>
        <taxon>Bacillota</taxon>
        <taxon>Bacilli</taxon>
        <taxon>Lactobacillales</taxon>
        <taxon>Carnobacteriaceae</taxon>
        <taxon>Trichococcus</taxon>
    </lineage>
</organism>
<feature type="transmembrane region" description="Helical" evidence="9">
    <location>
        <begin position="293"/>
        <end position="312"/>
    </location>
</feature>
<dbReference type="GO" id="GO:0005886">
    <property type="term" value="C:plasma membrane"/>
    <property type="evidence" value="ECO:0007669"/>
    <property type="project" value="UniProtKB-SubCell"/>
</dbReference>
<dbReference type="Proteomes" id="UP000076878">
    <property type="component" value="Unassembled WGS sequence"/>
</dbReference>
<dbReference type="InterPro" id="IPR003352">
    <property type="entry name" value="PTS_EIIC"/>
</dbReference>
<accession>A0A143YWP6</accession>
<protein>
    <recommendedName>
        <fullName evidence="8">Permease IIC component</fullName>
    </recommendedName>
</protein>
<proteinExistence type="predicted"/>
<dbReference type="GO" id="GO:1901264">
    <property type="term" value="P:carbohydrate derivative transport"/>
    <property type="evidence" value="ECO:0007669"/>
    <property type="project" value="TreeGrafter"/>
</dbReference>
<dbReference type="STRING" id="640938.TR210_1713"/>
<dbReference type="EMBL" id="FJNB01000012">
    <property type="protein sequence ID" value="CZR00246.1"/>
    <property type="molecule type" value="Genomic_DNA"/>
</dbReference>
<evidence type="ECO:0000256" key="1">
    <source>
        <dbReference type="ARBA" id="ARBA00004651"/>
    </source>
</evidence>
<comment type="subcellular location">
    <subcellularLocation>
        <location evidence="1">Cell membrane</location>
        <topology evidence="1">Multi-pass membrane protein</topology>
    </subcellularLocation>
</comment>
<evidence type="ECO:0000256" key="9">
    <source>
        <dbReference type="SAM" id="Phobius"/>
    </source>
</evidence>
<evidence type="ECO:0000256" key="6">
    <source>
        <dbReference type="ARBA" id="ARBA00022989"/>
    </source>
</evidence>
<feature type="transmembrane region" description="Helical" evidence="9">
    <location>
        <begin position="332"/>
        <end position="351"/>
    </location>
</feature>
<dbReference type="NCBIfam" id="TIGR00410">
    <property type="entry name" value="lacE"/>
    <property type="match status" value="1"/>
</dbReference>
<dbReference type="GO" id="GO:0008982">
    <property type="term" value="F:protein-N(PI)-phosphohistidine-sugar phosphotransferase activity"/>
    <property type="evidence" value="ECO:0007669"/>
    <property type="project" value="UniProtKB-UniRule"/>
</dbReference>
<dbReference type="EMBL" id="FNYT01000050">
    <property type="protein sequence ID" value="SEJ97033.1"/>
    <property type="molecule type" value="Genomic_DNA"/>
</dbReference>
<dbReference type="AlphaFoldDB" id="A0A143YWP6"/>
<evidence type="ECO:0000313" key="13">
    <source>
        <dbReference type="EMBL" id="SEJ97033.1"/>
    </source>
</evidence>
<evidence type="ECO:0000313" key="11">
    <source>
        <dbReference type="EMBL" id="CZR00246.1"/>
    </source>
</evidence>